<evidence type="ECO:0000313" key="2">
    <source>
        <dbReference type="Proteomes" id="UP001060085"/>
    </source>
</evidence>
<protein>
    <submittedName>
        <fullName evidence="1">Uncharacterized protein</fullName>
    </submittedName>
</protein>
<evidence type="ECO:0000313" key="1">
    <source>
        <dbReference type="EMBL" id="KAI5662889.1"/>
    </source>
</evidence>
<accession>A0ACC0APV5</accession>
<name>A0ACC0APV5_CATRO</name>
<proteinExistence type="predicted"/>
<reference evidence="2" key="1">
    <citation type="journal article" date="2023" name="Nat. Plants">
        <title>Single-cell RNA sequencing provides a high-resolution roadmap for understanding the multicellular compartmentation of specialized metabolism.</title>
        <authorList>
            <person name="Sun S."/>
            <person name="Shen X."/>
            <person name="Li Y."/>
            <person name="Li Y."/>
            <person name="Wang S."/>
            <person name="Li R."/>
            <person name="Zhang H."/>
            <person name="Shen G."/>
            <person name="Guo B."/>
            <person name="Wei J."/>
            <person name="Xu J."/>
            <person name="St-Pierre B."/>
            <person name="Chen S."/>
            <person name="Sun C."/>
        </authorList>
    </citation>
    <scope>NUCLEOTIDE SEQUENCE [LARGE SCALE GENOMIC DNA]</scope>
</reference>
<dbReference type="Proteomes" id="UP001060085">
    <property type="component" value="Linkage Group LG05"/>
</dbReference>
<comment type="caution">
    <text evidence="1">The sequence shown here is derived from an EMBL/GenBank/DDBJ whole genome shotgun (WGS) entry which is preliminary data.</text>
</comment>
<keyword evidence="2" id="KW-1185">Reference proteome</keyword>
<gene>
    <name evidence="1" type="ORF">M9H77_22212</name>
</gene>
<sequence>MESSDTGLMSWKLKEHPKLPKGKIVAVVVLDGWGEAPPGPYNCISAAHTPNMDSLKQRAPNRWRLLKAHGTAVGLPTDDDVGNSEVGHNALGAGRIFAQGAKLVDIALVSGKIYEGKGFKYIQQCFDTGTLHLIGLLSDGGVHSRLDQLLIFLKGASERGAKRIRVHILTDGRDVLDGTSIGFVQTLENELSELREKGVDAKIASGGGRMYVTMDRYENDWSVVKRGWDAHVLGEAPYKFTSALEAVKKMREDTNTDDQHLPPFVVVDEEGKSVGPIMDGDAVVTFNFRADRMIMIAKALEYDDFDKFERIRFPKIHYAGMLQYDGELKLPKHYLVSPPEIDRTSGEYLVHNGIRTFACSETVKFGHVTFFWNGNRSGYFNSEMEEYEEIPSDIGITFNVQPKMKAIEIAKKARDAILSRKFDQVRINLPNGDMVGHTGDIEATIVGCEAVDDAVKIVLDAIEEVAGIYVVTADHGNAEEMVKRSKKGEPLLDKNGNVQIQTSHTLQPVPITIGGSGLAPGVKFHGNLPTAGLANVASTLMNLHGFEAPSDYEPTLIEVVEE</sequence>
<organism evidence="1 2">
    <name type="scientific">Catharanthus roseus</name>
    <name type="common">Madagascar periwinkle</name>
    <name type="synonym">Vinca rosea</name>
    <dbReference type="NCBI Taxonomy" id="4058"/>
    <lineage>
        <taxon>Eukaryota</taxon>
        <taxon>Viridiplantae</taxon>
        <taxon>Streptophyta</taxon>
        <taxon>Embryophyta</taxon>
        <taxon>Tracheophyta</taxon>
        <taxon>Spermatophyta</taxon>
        <taxon>Magnoliopsida</taxon>
        <taxon>eudicotyledons</taxon>
        <taxon>Gunneridae</taxon>
        <taxon>Pentapetalae</taxon>
        <taxon>asterids</taxon>
        <taxon>lamiids</taxon>
        <taxon>Gentianales</taxon>
        <taxon>Apocynaceae</taxon>
        <taxon>Rauvolfioideae</taxon>
        <taxon>Vinceae</taxon>
        <taxon>Catharanthinae</taxon>
        <taxon>Catharanthus</taxon>
    </lineage>
</organism>
<dbReference type="EMBL" id="CM044705">
    <property type="protein sequence ID" value="KAI5662889.1"/>
    <property type="molecule type" value="Genomic_DNA"/>
</dbReference>